<evidence type="ECO:0000313" key="3">
    <source>
        <dbReference type="Proteomes" id="UP000324897"/>
    </source>
</evidence>
<sequence>MPLRGRRRSGPRARLTVRNVARGTLANHVTRHVTPTYIAEPASTQPDPSRCLFSSPFPLPSLEGLASPRRDRDRPNPRRRPRRRSTRPLPRLRLKPRINLASVFSVPLCFGLLNKKKNSNKPLHLTDL</sequence>
<dbReference type="AlphaFoldDB" id="A0A5J9VLP9"/>
<proteinExistence type="predicted"/>
<comment type="caution">
    <text evidence="2">The sequence shown here is derived from an EMBL/GenBank/DDBJ whole genome shotgun (WGS) entry which is preliminary data.</text>
</comment>
<feature type="compositionally biased region" description="Basic residues" evidence="1">
    <location>
        <begin position="77"/>
        <end position="93"/>
    </location>
</feature>
<feature type="region of interest" description="Disordered" evidence="1">
    <location>
        <begin position="58"/>
        <end position="93"/>
    </location>
</feature>
<accession>A0A5J9VLP9</accession>
<name>A0A5J9VLP9_9POAL</name>
<organism evidence="2 3">
    <name type="scientific">Eragrostis curvula</name>
    <name type="common">weeping love grass</name>
    <dbReference type="NCBI Taxonomy" id="38414"/>
    <lineage>
        <taxon>Eukaryota</taxon>
        <taxon>Viridiplantae</taxon>
        <taxon>Streptophyta</taxon>
        <taxon>Embryophyta</taxon>
        <taxon>Tracheophyta</taxon>
        <taxon>Spermatophyta</taxon>
        <taxon>Magnoliopsida</taxon>
        <taxon>Liliopsida</taxon>
        <taxon>Poales</taxon>
        <taxon>Poaceae</taxon>
        <taxon>PACMAD clade</taxon>
        <taxon>Chloridoideae</taxon>
        <taxon>Eragrostideae</taxon>
        <taxon>Eragrostidinae</taxon>
        <taxon>Eragrostis</taxon>
    </lineage>
</organism>
<evidence type="ECO:0000313" key="2">
    <source>
        <dbReference type="EMBL" id="TVU35970.1"/>
    </source>
</evidence>
<evidence type="ECO:0000256" key="1">
    <source>
        <dbReference type="SAM" id="MobiDB-lite"/>
    </source>
</evidence>
<dbReference type="EMBL" id="RWGY01000009">
    <property type="protein sequence ID" value="TVU35970.1"/>
    <property type="molecule type" value="Genomic_DNA"/>
</dbReference>
<reference evidence="2 3" key="1">
    <citation type="journal article" date="2019" name="Sci. Rep.">
        <title>A high-quality genome of Eragrostis curvula grass provides insights into Poaceae evolution and supports new strategies to enhance forage quality.</title>
        <authorList>
            <person name="Carballo J."/>
            <person name="Santos B.A.C.M."/>
            <person name="Zappacosta D."/>
            <person name="Garbus I."/>
            <person name="Selva J.P."/>
            <person name="Gallo C.A."/>
            <person name="Diaz A."/>
            <person name="Albertini E."/>
            <person name="Caccamo M."/>
            <person name="Echenique V."/>
        </authorList>
    </citation>
    <scope>NUCLEOTIDE SEQUENCE [LARGE SCALE GENOMIC DNA]</scope>
    <source>
        <strain evidence="3">cv. Victoria</strain>
        <tissue evidence="2">Leaf</tissue>
    </source>
</reference>
<dbReference type="Gramene" id="TVU35970">
    <property type="protein sequence ID" value="TVU35970"/>
    <property type="gene ID" value="EJB05_17877"/>
</dbReference>
<protein>
    <submittedName>
        <fullName evidence="2">Uncharacterized protein</fullName>
    </submittedName>
</protein>
<dbReference type="Proteomes" id="UP000324897">
    <property type="component" value="Unassembled WGS sequence"/>
</dbReference>
<gene>
    <name evidence="2" type="ORF">EJB05_17877</name>
</gene>
<keyword evidence="3" id="KW-1185">Reference proteome</keyword>
<feature type="non-terminal residue" evidence="2">
    <location>
        <position position="1"/>
    </location>
</feature>